<evidence type="ECO:0000313" key="3">
    <source>
        <dbReference type="Proteomes" id="UP001054252"/>
    </source>
</evidence>
<comment type="caution">
    <text evidence="2">The sequence shown here is derived from an EMBL/GenBank/DDBJ whole genome shotgun (WGS) entry which is preliminary data.</text>
</comment>
<keyword evidence="1" id="KW-0813">Transport</keyword>
<sequence length="198" mass="22140">MNFLSEDQMANYKSPHPPPSYMWWVHDDYELSQIHSSEHSIKNFSQETPTPMSSPINGPVFLPGSSPEDRARIGNASPETVSHVALRIYESMKRQERCYGKNYTPNSETGPFKAQFQGRNSTRIQILKGVDGYIMPGSLALLLGPPGSEKSTLLEVLAGRTKASKNSSLKGEVMYNDKYAYEVHLSRLTAYISGHLNK</sequence>
<organism evidence="2 3">
    <name type="scientific">Rubroshorea leprosula</name>
    <dbReference type="NCBI Taxonomy" id="152421"/>
    <lineage>
        <taxon>Eukaryota</taxon>
        <taxon>Viridiplantae</taxon>
        <taxon>Streptophyta</taxon>
        <taxon>Embryophyta</taxon>
        <taxon>Tracheophyta</taxon>
        <taxon>Spermatophyta</taxon>
        <taxon>Magnoliopsida</taxon>
        <taxon>eudicotyledons</taxon>
        <taxon>Gunneridae</taxon>
        <taxon>Pentapetalae</taxon>
        <taxon>rosids</taxon>
        <taxon>malvids</taxon>
        <taxon>Malvales</taxon>
        <taxon>Dipterocarpaceae</taxon>
        <taxon>Rubroshorea</taxon>
    </lineage>
</organism>
<evidence type="ECO:0008006" key="4">
    <source>
        <dbReference type="Google" id="ProtNLM"/>
    </source>
</evidence>
<dbReference type="InterPro" id="IPR027417">
    <property type="entry name" value="P-loop_NTPase"/>
</dbReference>
<dbReference type="Proteomes" id="UP001054252">
    <property type="component" value="Unassembled WGS sequence"/>
</dbReference>
<evidence type="ECO:0000256" key="1">
    <source>
        <dbReference type="ARBA" id="ARBA00022448"/>
    </source>
</evidence>
<evidence type="ECO:0000313" key="2">
    <source>
        <dbReference type="EMBL" id="GKV01510.1"/>
    </source>
</evidence>
<dbReference type="Gene3D" id="3.40.50.300">
    <property type="entry name" value="P-loop containing nucleotide triphosphate hydrolases"/>
    <property type="match status" value="1"/>
</dbReference>
<reference evidence="2 3" key="1">
    <citation type="journal article" date="2021" name="Commun. Biol.">
        <title>The genome of Shorea leprosula (Dipterocarpaceae) highlights the ecological relevance of drought in aseasonal tropical rainforests.</title>
        <authorList>
            <person name="Ng K.K.S."/>
            <person name="Kobayashi M.J."/>
            <person name="Fawcett J.A."/>
            <person name="Hatakeyama M."/>
            <person name="Paape T."/>
            <person name="Ng C.H."/>
            <person name="Ang C.C."/>
            <person name="Tnah L.H."/>
            <person name="Lee C.T."/>
            <person name="Nishiyama T."/>
            <person name="Sese J."/>
            <person name="O'Brien M.J."/>
            <person name="Copetti D."/>
            <person name="Mohd Noor M.I."/>
            <person name="Ong R.C."/>
            <person name="Putra M."/>
            <person name="Sireger I.Z."/>
            <person name="Indrioko S."/>
            <person name="Kosugi Y."/>
            <person name="Izuno A."/>
            <person name="Isagi Y."/>
            <person name="Lee S.L."/>
            <person name="Shimizu K.K."/>
        </authorList>
    </citation>
    <scope>NUCLEOTIDE SEQUENCE [LARGE SCALE GENOMIC DNA]</scope>
    <source>
        <strain evidence="2">214</strain>
    </source>
</reference>
<name>A0AAV5IMB5_9ROSI</name>
<dbReference type="EMBL" id="BPVZ01000017">
    <property type="protein sequence ID" value="GKV01510.1"/>
    <property type="molecule type" value="Genomic_DNA"/>
</dbReference>
<dbReference type="SUPFAM" id="SSF52540">
    <property type="entry name" value="P-loop containing nucleoside triphosphate hydrolases"/>
    <property type="match status" value="1"/>
</dbReference>
<gene>
    <name evidence="2" type="ORF">SLEP1_g14060</name>
</gene>
<protein>
    <recommendedName>
        <fullName evidence="4">ABC transporter domain-containing protein</fullName>
    </recommendedName>
</protein>
<proteinExistence type="predicted"/>
<keyword evidence="3" id="KW-1185">Reference proteome</keyword>
<accession>A0AAV5IMB5</accession>
<dbReference type="PANTHER" id="PTHR19241">
    <property type="entry name" value="ATP-BINDING CASSETTE TRANSPORTER"/>
    <property type="match status" value="1"/>
</dbReference>
<dbReference type="AlphaFoldDB" id="A0AAV5IMB5"/>